<sequence length="166" mass="18137">MSGLNTYSPSDVIVSLAGLHTVTGFADGTFVEIKKLGKPFQTQRAMDGDISRIYHEDKGFRVKLTLMQSSSSNNILSMLYNVDLATRLGKFPLIIKDGSGSTTFVSLTSWIEELPEVRFASQLSTYTWEFGCSDAMISIGGNDPTSMVEDALMLGTAALPLLTQYF</sequence>
<keyword evidence="2" id="KW-1185">Reference proteome</keyword>
<gene>
    <name evidence="1" type="ORF">phiK7A1_076</name>
</gene>
<reference evidence="1 2" key="1">
    <citation type="submission" date="2020-07" db="EMBL/GenBank/DDBJ databases">
        <authorList>
            <person name="Martino G."/>
            <person name="Holtappels D."/>
            <person name="Wagemans J."/>
            <person name="Lavigne R."/>
            <person name="Turina M."/>
            <person name="Ciuffo M."/>
        </authorList>
    </citation>
    <scope>NUCLEOTIDE SEQUENCE [LARGE SCALE GENOMIC DNA]</scope>
</reference>
<evidence type="ECO:0000313" key="2">
    <source>
        <dbReference type="Proteomes" id="UP000516415"/>
    </source>
</evidence>
<dbReference type="InterPro" id="IPR021695">
    <property type="entry name" value="Phage_KPP10_Orf10"/>
</dbReference>
<name>A0A7H0XFS4_9CAUD</name>
<dbReference type="Proteomes" id="UP000516415">
    <property type="component" value="Segment"/>
</dbReference>
<protein>
    <recommendedName>
        <fullName evidence="3">Tail tube protein</fullName>
    </recommendedName>
</protein>
<organism evidence="1 2">
    <name type="scientific">Pseudomonas phage phiK7A1</name>
    <dbReference type="NCBI Taxonomy" id="2759194"/>
    <lineage>
        <taxon>Viruses</taxon>
        <taxon>Duplodnaviria</taxon>
        <taxon>Heunggongvirae</taxon>
        <taxon>Uroviricota</taxon>
        <taxon>Caudoviricetes</taxon>
        <taxon>Vandenendeviridae</taxon>
        <taxon>Gorskivirinae</taxon>
        <taxon>Torinovirus</taxon>
        <taxon>Torinovirus K7A1</taxon>
    </lineage>
</organism>
<evidence type="ECO:0000313" key="1">
    <source>
        <dbReference type="EMBL" id="QNR53864.1"/>
    </source>
</evidence>
<evidence type="ECO:0008006" key="3">
    <source>
        <dbReference type="Google" id="ProtNLM"/>
    </source>
</evidence>
<dbReference type="EMBL" id="MT740307">
    <property type="protein sequence ID" value="QNR53864.1"/>
    <property type="molecule type" value="Genomic_DNA"/>
</dbReference>
<proteinExistence type="predicted"/>
<accession>A0A7H0XFS4</accession>
<dbReference type="NCBIfam" id="NF047581">
    <property type="entry name" value="gp105_phage_fam"/>
    <property type="match status" value="1"/>
</dbReference>